<keyword evidence="7 11" id="KW-0418">Kinase</keyword>
<protein>
    <recommendedName>
        <fullName evidence="11">Hydroxyethylthiazole kinase</fullName>
        <ecNumber evidence="11">2.7.1.50</ecNumber>
    </recommendedName>
    <alternativeName>
        <fullName evidence="11">4-methyl-5-beta-hydroxyethylthiazole kinase</fullName>
        <shortName evidence="11">TH kinase</shortName>
        <shortName evidence="11">Thz kinase</shortName>
    </alternativeName>
</protein>
<feature type="binding site" evidence="11">
    <location>
        <position position="44"/>
    </location>
    <ligand>
        <name>substrate</name>
    </ligand>
</feature>
<feature type="binding site" evidence="11">
    <location>
        <position position="193"/>
    </location>
    <ligand>
        <name>substrate</name>
    </ligand>
</feature>
<evidence type="ECO:0000256" key="10">
    <source>
        <dbReference type="ARBA" id="ARBA00022977"/>
    </source>
</evidence>
<evidence type="ECO:0000313" key="12">
    <source>
        <dbReference type="EMBL" id="XCH26381.1"/>
    </source>
</evidence>
<evidence type="ECO:0000256" key="11">
    <source>
        <dbReference type="HAMAP-Rule" id="MF_00228"/>
    </source>
</evidence>
<comment type="similarity">
    <text evidence="11">Belongs to the Thz kinase family.</text>
</comment>
<name>A0AAU8FQX2_9BACT</name>
<evidence type="ECO:0000256" key="9">
    <source>
        <dbReference type="ARBA" id="ARBA00022842"/>
    </source>
</evidence>
<evidence type="ECO:0000256" key="5">
    <source>
        <dbReference type="ARBA" id="ARBA00022723"/>
    </source>
</evidence>
<dbReference type="NCBIfam" id="TIGR00694">
    <property type="entry name" value="thiM"/>
    <property type="match status" value="1"/>
</dbReference>
<reference evidence="12" key="1">
    <citation type="submission" date="2024-06" db="EMBL/GenBank/DDBJ databases">
        <title>Sequencing and assembly of the genome of Dyadobacter sp. strain 676, a symbiont of Cyamopsis tetragonoloba.</title>
        <authorList>
            <person name="Guro P."/>
            <person name="Sazanova A."/>
            <person name="Kuznetsova I."/>
            <person name="Belimov A."/>
            <person name="Safronova V."/>
        </authorList>
    </citation>
    <scope>NUCLEOTIDE SEQUENCE</scope>
    <source>
        <strain evidence="12">676</strain>
    </source>
</reference>
<accession>A0AAU8FQX2</accession>
<comment type="cofactor">
    <cofactor evidence="2 11">
        <name>Mg(2+)</name>
        <dbReference type="ChEBI" id="CHEBI:18420"/>
    </cofactor>
</comment>
<proteinExistence type="inferred from homology"/>
<evidence type="ECO:0000256" key="6">
    <source>
        <dbReference type="ARBA" id="ARBA00022741"/>
    </source>
</evidence>
<comment type="catalytic activity">
    <reaction evidence="1 11">
        <text>5-(2-hydroxyethyl)-4-methylthiazole + ATP = 4-methyl-5-(2-phosphooxyethyl)-thiazole + ADP + H(+)</text>
        <dbReference type="Rhea" id="RHEA:24212"/>
        <dbReference type="ChEBI" id="CHEBI:15378"/>
        <dbReference type="ChEBI" id="CHEBI:17957"/>
        <dbReference type="ChEBI" id="CHEBI:30616"/>
        <dbReference type="ChEBI" id="CHEBI:58296"/>
        <dbReference type="ChEBI" id="CHEBI:456216"/>
        <dbReference type="EC" id="2.7.1.50"/>
    </reaction>
</comment>
<evidence type="ECO:0000256" key="3">
    <source>
        <dbReference type="ARBA" id="ARBA00004868"/>
    </source>
</evidence>
<dbReference type="PIRSF" id="PIRSF000513">
    <property type="entry name" value="Thz_kinase"/>
    <property type="match status" value="1"/>
</dbReference>
<feature type="binding site" evidence="11">
    <location>
        <position position="120"/>
    </location>
    <ligand>
        <name>ATP</name>
        <dbReference type="ChEBI" id="CHEBI:30616"/>
    </ligand>
</feature>
<sequence length="265" mass="26976">MAIQLEANLQNLRSMAPLVHNITNFVVMNFTANALLAVGASPVMAHAAEEVEDMVAIAGSLVVNIGTLSPPWVQGMKLAMKKAAELGKPIILDPVGAGATPYRNKVLRGLLETAPPTIIRGNGSEILALAGAGIQTKGVDSTAESTDSIGAAHAMSARFGSVVSVSGAVDVIVHGNRTGWISNGVPLMTKVTGMGCSASAIAGAFASVCGDPFEAAVSAAATMGVCGELAYRDAKSPGSFQIAFLDKLAEVSPAHLAELSRVKLA</sequence>
<dbReference type="GO" id="GO:0005524">
    <property type="term" value="F:ATP binding"/>
    <property type="evidence" value="ECO:0007669"/>
    <property type="project" value="UniProtKB-UniRule"/>
</dbReference>
<dbReference type="SUPFAM" id="SSF53613">
    <property type="entry name" value="Ribokinase-like"/>
    <property type="match status" value="1"/>
</dbReference>
<dbReference type="GO" id="GO:0004417">
    <property type="term" value="F:hydroxyethylthiazole kinase activity"/>
    <property type="evidence" value="ECO:0007669"/>
    <property type="project" value="UniProtKB-UniRule"/>
</dbReference>
<keyword evidence="4 11" id="KW-0808">Transferase</keyword>
<evidence type="ECO:0000256" key="8">
    <source>
        <dbReference type="ARBA" id="ARBA00022840"/>
    </source>
</evidence>
<keyword evidence="6 11" id="KW-0547">Nucleotide-binding</keyword>
<evidence type="ECO:0000256" key="7">
    <source>
        <dbReference type="ARBA" id="ARBA00022777"/>
    </source>
</evidence>
<dbReference type="Gene3D" id="3.40.1190.20">
    <property type="match status" value="1"/>
</dbReference>
<dbReference type="Pfam" id="PF02110">
    <property type="entry name" value="HK"/>
    <property type="match status" value="1"/>
</dbReference>
<dbReference type="HAMAP" id="MF_00228">
    <property type="entry name" value="Thz_kinase"/>
    <property type="match status" value="1"/>
</dbReference>
<dbReference type="RefSeq" id="WP_353721674.1">
    <property type="nucleotide sequence ID" value="NZ_CP159289.1"/>
</dbReference>
<dbReference type="GO" id="GO:0000287">
    <property type="term" value="F:magnesium ion binding"/>
    <property type="evidence" value="ECO:0007669"/>
    <property type="project" value="UniProtKB-UniRule"/>
</dbReference>
<dbReference type="AlphaFoldDB" id="A0AAU8FQX2"/>
<comment type="function">
    <text evidence="11">Catalyzes the phosphorylation of the hydroxyl group of 4-methyl-5-beta-hydroxyethylthiazole (THZ).</text>
</comment>
<keyword evidence="10 11" id="KW-0784">Thiamine biosynthesis</keyword>
<comment type="pathway">
    <text evidence="3 11">Cofactor biosynthesis; thiamine diphosphate biosynthesis; 4-methyl-5-(2-phosphoethyl)-thiazole from 5-(2-hydroxyethyl)-4-methylthiazole: step 1/1.</text>
</comment>
<dbReference type="InterPro" id="IPR029056">
    <property type="entry name" value="Ribokinase-like"/>
</dbReference>
<dbReference type="NCBIfam" id="NF006830">
    <property type="entry name" value="PRK09355.1"/>
    <property type="match status" value="1"/>
</dbReference>
<dbReference type="CDD" id="cd01170">
    <property type="entry name" value="THZ_kinase"/>
    <property type="match status" value="1"/>
</dbReference>
<evidence type="ECO:0000256" key="4">
    <source>
        <dbReference type="ARBA" id="ARBA00022679"/>
    </source>
</evidence>
<dbReference type="EC" id="2.7.1.50" evidence="11"/>
<gene>
    <name evidence="11 12" type="primary">thiM</name>
    <name evidence="12" type="ORF">ABV298_08255</name>
</gene>
<keyword evidence="9 11" id="KW-0460">Magnesium</keyword>
<keyword evidence="8 11" id="KW-0067">ATP-binding</keyword>
<dbReference type="GO" id="GO:0009229">
    <property type="term" value="P:thiamine diphosphate biosynthetic process"/>
    <property type="evidence" value="ECO:0007669"/>
    <property type="project" value="UniProtKB-UniRule"/>
</dbReference>
<keyword evidence="5 11" id="KW-0479">Metal-binding</keyword>
<feature type="binding site" evidence="11">
    <location>
        <position position="166"/>
    </location>
    <ligand>
        <name>ATP</name>
        <dbReference type="ChEBI" id="CHEBI:30616"/>
    </ligand>
</feature>
<dbReference type="EMBL" id="CP159289">
    <property type="protein sequence ID" value="XCH26381.1"/>
    <property type="molecule type" value="Genomic_DNA"/>
</dbReference>
<dbReference type="PRINTS" id="PR01099">
    <property type="entry name" value="HYETHTZKNASE"/>
</dbReference>
<evidence type="ECO:0000256" key="2">
    <source>
        <dbReference type="ARBA" id="ARBA00001946"/>
    </source>
</evidence>
<dbReference type="InterPro" id="IPR000417">
    <property type="entry name" value="Hyethyz_kinase"/>
</dbReference>
<dbReference type="GO" id="GO:0009228">
    <property type="term" value="P:thiamine biosynthetic process"/>
    <property type="evidence" value="ECO:0007669"/>
    <property type="project" value="UniProtKB-KW"/>
</dbReference>
<organism evidence="12">
    <name type="scientific">Dyadobacter sp. 676</name>
    <dbReference type="NCBI Taxonomy" id="3088362"/>
    <lineage>
        <taxon>Bacteria</taxon>
        <taxon>Pseudomonadati</taxon>
        <taxon>Bacteroidota</taxon>
        <taxon>Cytophagia</taxon>
        <taxon>Cytophagales</taxon>
        <taxon>Spirosomataceae</taxon>
        <taxon>Dyadobacter</taxon>
    </lineage>
</organism>
<evidence type="ECO:0000256" key="1">
    <source>
        <dbReference type="ARBA" id="ARBA00001771"/>
    </source>
</evidence>